<accession>A0ABY6TLW8</accession>
<dbReference type="InterPro" id="IPR021300">
    <property type="entry name" value="Integr_conj_element_PFL4695"/>
</dbReference>
<dbReference type="NCBIfam" id="TIGR03765">
    <property type="entry name" value="ICE_PFL_4695"/>
    <property type="match status" value="1"/>
</dbReference>
<name>A0ABY6TLW8_9PAST</name>
<dbReference type="EMBL" id="CABFKI010000015">
    <property type="protein sequence ID" value="VTU09369.1"/>
    <property type="molecule type" value="Genomic_DNA"/>
</dbReference>
<sequence>MKHQNKNRKMSLLSLIMSLCSLSAIAQPTVIADLGGESAVRFYEPIQPVHSPEAPKHHNAVPSQLSEAQLLPVVSHKFSVGKVNAQAMNLPGIYPFFLVGYDDVSMDWLNANRDKLIKLQATGLVINVKTEAELQALRDILPELTFMPAPADSLSERLGIQHYPLLLTSEGIYQ</sequence>
<proteinExistence type="predicted"/>
<dbReference type="RefSeq" id="WP_135710975.1">
    <property type="nucleotide sequence ID" value="NZ_CABFKI010000015.1"/>
</dbReference>
<keyword evidence="1" id="KW-0732">Signal</keyword>
<evidence type="ECO:0000313" key="3">
    <source>
        <dbReference type="Proteomes" id="UP000308167"/>
    </source>
</evidence>
<dbReference type="GeneID" id="86156349"/>
<protein>
    <submittedName>
        <fullName evidence="2">Integrating conjugative element protein, PFL_4695 family</fullName>
    </submittedName>
</protein>
<evidence type="ECO:0000313" key="2">
    <source>
        <dbReference type="EMBL" id="VTU09369.1"/>
    </source>
</evidence>
<feature type="signal peptide" evidence="1">
    <location>
        <begin position="1"/>
        <end position="26"/>
    </location>
</feature>
<organism evidence="2 3">
    <name type="scientific">Actinobacillus porcinus</name>
    <dbReference type="NCBI Taxonomy" id="51048"/>
    <lineage>
        <taxon>Bacteria</taxon>
        <taxon>Pseudomonadati</taxon>
        <taxon>Pseudomonadota</taxon>
        <taxon>Gammaproteobacteria</taxon>
        <taxon>Pasteurellales</taxon>
        <taxon>Pasteurellaceae</taxon>
        <taxon>Actinobacillus</taxon>
    </lineage>
</organism>
<gene>
    <name evidence="2" type="ORF">SAMEA1410922_01983</name>
</gene>
<evidence type="ECO:0000256" key="1">
    <source>
        <dbReference type="SAM" id="SignalP"/>
    </source>
</evidence>
<reference evidence="2 3" key="1">
    <citation type="submission" date="2019-05" db="EMBL/GenBank/DDBJ databases">
        <authorList>
            <consortium name="Pathogen Informatics"/>
        </authorList>
    </citation>
    <scope>NUCLEOTIDE SEQUENCE [LARGE SCALE GENOMIC DNA]</scope>
    <source>
        <strain evidence="2 3">NM319</strain>
    </source>
</reference>
<keyword evidence="3" id="KW-1185">Reference proteome</keyword>
<comment type="caution">
    <text evidence="2">The sequence shown here is derived from an EMBL/GenBank/DDBJ whole genome shotgun (WGS) entry which is preliminary data.</text>
</comment>
<dbReference type="Proteomes" id="UP000308167">
    <property type="component" value="Unassembled WGS sequence"/>
</dbReference>
<dbReference type="Pfam" id="PF11072">
    <property type="entry name" value="DUF2859"/>
    <property type="match status" value="1"/>
</dbReference>
<feature type="chain" id="PRO_5046408090" evidence="1">
    <location>
        <begin position="27"/>
        <end position="174"/>
    </location>
</feature>